<evidence type="ECO:0000313" key="7">
    <source>
        <dbReference type="Proteomes" id="UP001162131"/>
    </source>
</evidence>
<dbReference type="PROSITE" id="PS01358">
    <property type="entry name" value="ZF_RANBP2_1"/>
    <property type="match status" value="1"/>
</dbReference>
<dbReference type="Gene3D" id="3.30.40.10">
    <property type="entry name" value="Zinc/RING finger domain, C3HC4 (zinc finger)"/>
    <property type="match status" value="1"/>
</dbReference>
<organism evidence="6 7">
    <name type="scientific">Blepharisma stoltei</name>
    <dbReference type="NCBI Taxonomy" id="1481888"/>
    <lineage>
        <taxon>Eukaryota</taxon>
        <taxon>Sar</taxon>
        <taxon>Alveolata</taxon>
        <taxon>Ciliophora</taxon>
        <taxon>Postciliodesmatophora</taxon>
        <taxon>Heterotrichea</taxon>
        <taxon>Heterotrichida</taxon>
        <taxon>Blepharismidae</taxon>
        <taxon>Blepharisma</taxon>
    </lineage>
</organism>
<accession>A0AAU9JHH4</accession>
<dbReference type="PANTHER" id="PTHR46573:SF1">
    <property type="entry name" value="WD REPEAT, SAM AND U-BOX DOMAIN-CONTAINING PROTEIN 1"/>
    <property type="match status" value="1"/>
</dbReference>
<feature type="coiled-coil region" evidence="4">
    <location>
        <begin position="91"/>
        <end position="181"/>
    </location>
</feature>
<proteinExistence type="predicted"/>
<dbReference type="Pfam" id="PF04564">
    <property type="entry name" value="U-box"/>
    <property type="match status" value="1"/>
</dbReference>
<dbReference type="InterPro" id="IPR052085">
    <property type="entry name" value="WD-SAM-U-box"/>
</dbReference>
<dbReference type="SMART" id="SM00504">
    <property type="entry name" value="Ubox"/>
    <property type="match status" value="1"/>
</dbReference>
<evidence type="ECO:0000256" key="1">
    <source>
        <dbReference type="ARBA" id="ARBA00022723"/>
    </source>
</evidence>
<keyword evidence="1" id="KW-0479">Metal-binding</keyword>
<dbReference type="Proteomes" id="UP001162131">
    <property type="component" value="Unassembled WGS sequence"/>
</dbReference>
<keyword evidence="7" id="KW-1185">Reference proteome</keyword>
<gene>
    <name evidence="6" type="ORF">BSTOLATCC_MIC25478</name>
</gene>
<dbReference type="AlphaFoldDB" id="A0AAU9JHH4"/>
<dbReference type="InterPro" id="IPR003613">
    <property type="entry name" value="Ubox_domain"/>
</dbReference>
<keyword evidence="4" id="KW-0175">Coiled coil</keyword>
<evidence type="ECO:0000256" key="4">
    <source>
        <dbReference type="SAM" id="Coils"/>
    </source>
</evidence>
<comment type="caution">
    <text evidence="6">The sequence shown here is derived from an EMBL/GenBank/DDBJ whole genome shotgun (WGS) entry which is preliminary data.</text>
</comment>
<evidence type="ECO:0000259" key="5">
    <source>
        <dbReference type="PROSITE" id="PS51698"/>
    </source>
</evidence>
<dbReference type="CDD" id="cd16655">
    <property type="entry name" value="RING-Ubox_WDSUB1-like"/>
    <property type="match status" value="1"/>
</dbReference>
<dbReference type="GO" id="GO:0016567">
    <property type="term" value="P:protein ubiquitination"/>
    <property type="evidence" value="ECO:0007669"/>
    <property type="project" value="InterPro"/>
</dbReference>
<sequence>MVESFIDIPDDYCCPITGDLMEDPVVAPDGQSYDRASITAWFQRNKTSPLTGATLKNTFLIENHRLKSIISSFKEKMPEIQRECQIKRDLLEAIKSREAFVEDRLKKEEEKYVMVNKQYNVEKEKNLSLENELASCKEEILLLRKQLNESRAANKTKDEEIKKLKEKLPKAQNTLEENKAEGGQRIKPIPFIIPKSIRNDNQAKIPLAAQVDIQTSNQPKEQIAIWICHCGNGNDIGWDICASCYSKKPGLSGWVCQICKYKNDDNIKVCIICNTKSP</sequence>
<evidence type="ECO:0000256" key="2">
    <source>
        <dbReference type="ARBA" id="ARBA00022771"/>
    </source>
</evidence>
<dbReference type="InterPro" id="IPR001876">
    <property type="entry name" value="Znf_RanBP2"/>
</dbReference>
<dbReference type="PROSITE" id="PS51698">
    <property type="entry name" value="U_BOX"/>
    <property type="match status" value="1"/>
</dbReference>
<protein>
    <recommendedName>
        <fullName evidence="5">U-box domain-containing protein</fullName>
    </recommendedName>
</protein>
<dbReference type="GO" id="GO:0004842">
    <property type="term" value="F:ubiquitin-protein transferase activity"/>
    <property type="evidence" value="ECO:0007669"/>
    <property type="project" value="InterPro"/>
</dbReference>
<reference evidence="6" key="1">
    <citation type="submission" date="2021-09" db="EMBL/GenBank/DDBJ databases">
        <authorList>
            <consortium name="AG Swart"/>
            <person name="Singh M."/>
            <person name="Singh A."/>
            <person name="Seah K."/>
            <person name="Emmerich C."/>
        </authorList>
    </citation>
    <scope>NUCLEOTIDE SEQUENCE</scope>
    <source>
        <strain evidence="6">ATCC30299</strain>
    </source>
</reference>
<name>A0AAU9JHH4_9CILI</name>
<evidence type="ECO:0000256" key="3">
    <source>
        <dbReference type="ARBA" id="ARBA00022833"/>
    </source>
</evidence>
<dbReference type="PANTHER" id="PTHR46573">
    <property type="entry name" value="WD REPEAT, SAM AND U-BOX DOMAIN-CONTAINING PROTEIN 1"/>
    <property type="match status" value="1"/>
</dbReference>
<dbReference type="GO" id="GO:0008270">
    <property type="term" value="F:zinc ion binding"/>
    <property type="evidence" value="ECO:0007669"/>
    <property type="project" value="UniProtKB-KW"/>
</dbReference>
<keyword evidence="3" id="KW-0862">Zinc</keyword>
<feature type="domain" description="U-box" evidence="5">
    <location>
        <begin position="7"/>
        <end position="80"/>
    </location>
</feature>
<keyword evidence="2" id="KW-0863">Zinc-finger</keyword>
<dbReference type="EMBL" id="CAJZBQ010000024">
    <property type="protein sequence ID" value="CAG9320247.1"/>
    <property type="molecule type" value="Genomic_DNA"/>
</dbReference>
<dbReference type="InterPro" id="IPR013083">
    <property type="entry name" value="Znf_RING/FYVE/PHD"/>
</dbReference>
<evidence type="ECO:0000313" key="6">
    <source>
        <dbReference type="EMBL" id="CAG9320247.1"/>
    </source>
</evidence>
<dbReference type="SUPFAM" id="SSF57850">
    <property type="entry name" value="RING/U-box"/>
    <property type="match status" value="1"/>
</dbReference>